<dbReference type="AlphaFoldDB" id="A0A7X0J2L1"/>
<accession>A0A7X0J2L1</accession>
<gene>
    <name evidence="1" type="ORF">HDF25_002078</name>
</gene>
<name>A0A7X0J2L1_9SPHI</name>
<comment type="caution">
    <text evidence="1">The sequence shown here is derived from an EMBL/GenBank/DDBJ whole genome shotgun (WGS) entry which is preliminary data.</text>
</comment>
<dbReference type="Proteomes" id="UP000521017">
    <property type="component" value="Unassembled WGS sequence"/>
</dbReference>
<reference evidence="1 2" key="1">
    <citation type="submission" date="2020-08" db="EMBL/GenBank/DDBJ databases">
        <title>Genomic Encyclopedia of Type Strains, Phase IV (KMG-V): Genome sequencing to study the core and pangenomes of soil and plant-associated prokaryotes.</title>
        <authorList>
            <person name="Whitman W."/>
        </authorList>
    </citation>
    <scope>NUCLEOTIDE SEQUENCE [LARGE SCALE GENOMIC DNA]</scope>
    <source>
        <strain evidence="1 2">M2T3</strain>
    </source>
</reference>
<proteinExistence type="predicted"/>
<protein>
    <submittedName>
        <fullName evidence="1">Uncharacterized protein</fullName>
    </submittedName>
</protein>
<organism evidence="1 2">
    <name type="scientific">Pedobacter cryoconitis</name>
    <dbReference type="NCBI Taxonomy" id="188932"/>
    <lineage>
        <taxon>Bacteria</taxon>
        <taxon>Pseudomonadati</taxon>
        <taxon>Bacteroidota</taxon>
        <taxon>Sphingobacteriia</taxon>
        <taxon>Sphingobacteriales</taxon>
        <taxon>Sphingobacteriaceae</taxon>
        <taxon>Pedobacter</taxon>
    </lineage>
</organism>
<sequence>MKYIYWVVLLAGFISLVAYCNHAAEKRMEIIDRVMQNDLVIRGKLVDTKTSSNHSFGILLLNVDSVKTGKFRDTVLEHGRYPYKIKDGKAEIYLHVPYGIQKGDQVIIDSDKKTAFYHYSRGNKVYTGDLGVVVDPYDIDYVKENTIFKH</sequence>
<dbReference type="EMBL" id="JACHCC010000005">
    <property type="protein sequence ID" value="MBB6499934.1"/>
    <property type="molecule type" value="Genomic_DNA"/>
</dbReference>
<evidence type="ECO:0000313" key="1">
    <source>
        <dbReference type="EMBL" id="MBB6499934.1"/>
    </source>
</evidence>
<evidence type="ECO:0000313" key="2">
    <source>
        <dbReference type="Proteomes" id="UP000521017"/>
    </source>
</evidence>
<dbReference type="RefSeq" id="WP_184624659.1">
    <property type="nucleotide sequence ID" value="NZ_JACHCC010000005.1"/>
</dbReference>